<dbReference type="Proteomes" id="UP000324611">
    <property type="component" value="Unassembled WGS sequence"/>
</dbReference>
<evidence type="ECO:0000313" key="3">
    <source>
        <dbReference type="Proteomes" id="UP000324611"/>
    </source>
</evidence>
<dbReference type="InterPro" id="IPR032710">
    <property type="entry name" value="NTF2-like_dom_sf"/>
</dbReference>
<organism evidence="2 3">
    <name type="scientific">Chitinophaga agrisoli</name>
    <dbReference type="NCBI Taxonomy" id="2607653"/>
    <lineage>
        <taxon>Bacteria</taxon>
        <taxon>Pseudomonadati</taxon>
        <taxon>Bacteroidota</taxon>
        <taxon>Chitinophagia</taxon>
        <taxon>Chitinophagales</taxon>
        <taxon>Chitinophagaceae</taxon>
        <taxon>Chitinophaga</taxon>
    </lineage>
</organism>
<dbReference type="AlphaFoldDB" id="A0A5B2VL42"/>
<evidence type="ECO:0000259" key="1">
    <source>
        <dbReference type="Pfam" id="PF13577"/>
    </source>
</evidence>
<dbReference type="EMBL" id="VUOC01000004">
    <property type="protein sequence ID" value="KAA2239534.1"/>
    <property type="molecule type" value="Genomic_DNA"/>
</dbReference>
<proteinExistence type="predicted"/>
<evidence type="ECO:0000313" key="2">
    <source>
        <dbReference type="EMBL" id="KAA2239534.1"/>
    </source>
</evidence>
<dbReference type="InterPro" id="IPR037401">
    <property type="entry name" value="SnoaL-like"/>
</dbReference>
<protein>
    <submittedName>
        <fullName evidence="2">Nuclear transport factor 2 family protein</fullName>
    </submittedName>
</protein>
<dbReference type="Pfam" id="PF13577">
    <property type="entry name" value="SnoaL_4"/>
    <property type="match status" value="1"/>
</dbReference>
<comment type="caution">
    <text evidence="2">The sequence shown here is derived from an EMBL/GenBank/DDBJ whole genome shotgun (WGS) entry which is preliminary data.</text>
</comment>
<reference evidence="2 3" key="2">
    <citation type="submission" date="2019-09" db="EMBL/GenBank/DDBJ databases">
        <authorList>
            <person name="Jin C."/>
        </authorList>
    </citation>
    <scope>NUCLEOTIDE SEQUENCE [LARGE SCALE GENOMIC DNA]</scope>
    <source>
        <strain evidence="2 3">BN140078</strain>
    </source>
</reference>
<keyword evidence="3" id="KW-1185">Reference proteome</keyword>
<reference evidence="2 3" key="1">
    <citation type="submission" date="2019-09" db="EMBL/GenBank/DDBJ databases">
        <title>Chitinophaga ginsengihumi sp. nov., isolated from soil of ginseng rhizosphere.</title>
        <authorList>
            <person name="Lee J."/>
        </authorList>
    </citation>
    <scope>NUCLEOTIDE SEQUENCE [LARGE SCALE GENOMIC DNA]</scope>
    <source>
        <strain evidence="2 3">BN140078</strain>
    </source>
</reference>
<sequence length="148" mass="17173">MENQTNAVIQSLIKGFNATDRKDFALQRSLWADELTIDFGGVKPAQKVKADDLIAWAKIAYKNMTTMHMSFNHEVQIDGDRATVYSYGRALHKQQLSEGEDFWFIYNRYEHELIHDNGVWKVTRLQMTPVFEEGNPDLVNQAYEETVQ</sequence>
<dbReference type="Gene3D" id="3.10.450.50">
    <property type="match status" value="1"/>
</dbReference>
<feature type="domain" description="SnoaL-like" evidence="1">
    <location>
        <begin position="15"/>
        <end position="125"/>
    </location>
</feature>
<accession>A0A5B2VL42</accession>
<gene>
    <name evidence="2" type="ORF">F0L74_25375</name>
</gene>
<dbReference type="RefSeq" id="WP_149840713.1">
    <property type="nucleotide sequence ID" value="NZ_VUOC01000004.1"/>
</dbReference>
<name>A0A5B2VL42_9BACT</name>
<dbReference type="SUPFAM" id="SSF54427">
    <property type="entry name" value="NTF2-like"/>
    <property type="match status" value="1"/>
</dbReference>